<evidence type="ECO:0000256" key="1">
    <source>
        <dbReference type="ARBA" id="ARBA00022670"/>
    </source>
</evidence>
<keyword evidence="2" id="KW-0479">Metal-binding</keyword>
<dbReference type="GO" id="GO:0008270">
    <property type="term" value="F:zinc ion binding"/>
    <property type="evidence" value="ECO:0007669"/>
    <property type="project" value="InterPro"/>
</dbReference>
<dbReference type="AlphaFoldDB" id="A0A1F6NFV6"/>
<accession>A0A1F6NFV6</accession>
<dbReference type="InterPro" id="IPR001818">
    <property type="entry name" value="Pept_M10_metallopeptidase"/>
</dbReference>
<protein>
    <recommendedName>
        <fullName evidence="6">Peptidase M10 metallopeptidase domain-containing protein</fullName>
    </recommendedName>
</protein>
<dbReference type="GO" id="GO:0004222">
    <property type="term" value="F:metalloendopeptidase activity"/>
    <property type="evidence" value="ECO:0007669"/>
    <property type="project" value="InterPro"/>
</dbReference>
<dbReference type="GO" id="GO:0006508">
    <property type="term" value="P:proteolysis"/>
    <property type="evidence" value="ECO:0007669"/>
    <property type="project" value="UniProtKB-KW"/>
</dbReference>
<keyword evidence="4" id="KW-0862">Zinc</keyword>
<gene>
    <name evidence="7" type="ORF">A2373_02145</name>
</gene>
<keyword evidence="5" id="KW-0732">Signal</keyword>
<dbReference type="GO" id="GO:0031012">
    <property type="term" value="C:extracellular matrix"/>
    <property type="evidence" value="ECO:0007669"/>
    <property type="project" value="InterPro"/>
</dbReference>
<evidence type="ECO:0000256" key="4">
    <source>
        <dbReference type="ARBA" id="ARBA00022833"/>
    </source>
</evidence>
<evidence type="ECO:0000256" key="2">
    <source>
        <dbReference type="ARBA" id="ARBA00022723"/>
    </source>
</evidence>
<sequence>MKKIIFAVCLVVAVSLSVYGVAIASQTRVPATVGPSGQTVIIPEHAVEVAPHVFYLGEAIDPADGQMVRGYAFMLTAEAKTDSVNKPAKPVKPAVNTCYGFLASGAKWKTVENWVMNSSNPFAMDEMTVFNLLDRGINKWEDAANGVVGDGYGKNVVGAGSFTTEMLNADETAPDNMNEIYFGELEPGTIGVTIVWGVFGGAPKARELREWDQVYNTYYTWSAEASGVPDKMDFDNIATHELGHTMGLDDLYTDSCGQETMYGYGTEGETYKRDLNAGDVVGMASLYK</sequence>
<dbReference type="InterPro" id="IPR024079">
    <property type="entry name" value="MetalloPept_cat_dom_sf"/>
</dbReference>
<name>A0A1F6NFV6_9BACT</name>
<evidence type="ECO:0000259" key="6">
    <source>
        <dbReference type="Pfam" id="PF00413"/>
    </source>
</evidence>
<dbReference type="EMBL" id="MFQS01000036">
    <property type="protein sequence ID" value="OGH82623.1"/>
    <property type="molecule type" value="Genomic_DNA"/>
</dbReference>
<keyword evidence="3" id="KW-0378">Hydrolase</keyword>
<dbReference type="SUPFAM" id="SSF55486">
    <property type="entry name" value="Metalloproteases ('zincins'), catalytic domain"/>
    <property type="match status" value="1"/>
</dbReference>
<comment type="caution">
    <text evidence="7">The sequence shown here is derived from an EMBL/GenBank/DDBJ whole genome shotgun (WGS) entry which is preliminary data.</text>
</comment>
<feature type="chain" id="PRO_5009525772" description="Peptidase M10 metallopeptidase domain-containing protein" evidence="5">
    <location>
        <begin position="25"/>
        <end position="288"/>
    </location>
</feature>
<dbReference type="STRING" id="1798697.A2373_02145"/>
<dbReference type="Pfam" id="PF00413">
    <property type="entry name" value="Peptidase_M10"/>
    <property type="match status" value="1"/>
</dbReference>
<evidence type="ECO:0000313" key="7">
    <source>
        <dbReference type="EMBL" id="OGH82623.1"/>
    </source>
</evidence>
<evidence type="ECO:0000313" key="8">
    <source>
        <dbReference type="Proteomes" id="UP000176300"/>
    </source>
</evidence>
<dbReference type="Gene3D" id="3.40.390.10">
    <property type="entry name" value="Collagenase (Catalytic Domain)"/>
    <property type="match status" value="1"/>
</dbReference>
<reference evidence="7 8" key="1">
    <citation type="journal article" date="2016" name="Nat. Commun.">
        <title>Thousands of microbial genomes shed light on interconnected biogeochemical processes in an aquifer system.</title>
        <authorList>
            <person name="Anantharaman K."/>
            <person name="Brown C.T."/>
            <person name="Hug L.A."/>
            <person name="Sharon I."/>
            <person name="Castelle C.J."/>
            <person name="Probst A.J."/>
            <person name="Thomas B.C."/>
            <person name="Singh A."/>
            <person name="Wilkins M.J."/>
            <person name="Karaoz U."/>
            <person name="Brodie E.L."/>
            <person name="Williams K.H."/>
            <person name="Hubbard S.S."/>
            <person name="Banfield J.F."/>
        </authorList>
    </citation>
    <scope>NUCLEOTIDE SEQUENCE [LARGE SCALE GENOMIC DNA]</scope>
</reference>
<evidence type="ECO:0000256" key="3">
    <source>
        <dbReference type="ARBA" id="ARBA00022801"/>
    </source>
</evidence>
<dbReference type="Proteomes" id="UP000176300">
    <property type="component" value="Unassembled WGS sequence"/>
</dbReference>
<evidence type="ECO:0000256" key="5">
    <source>
        <dbReference type="SAM" id="SignalP"/>
    </source>
</evidence>
<feature type="domain" description="Peptidase M10 metallopeptidase" evidence="6">
    <location>
        <begin position="220"/>
        <end position="287"/>
    </location>
</feature>
<keyword evidence="1" id="KW-0645">Protease</keyword>
<proteinExistence type="predicted"/>
<feature type="signal peptide" evidence="5">
    <location>
        <begin position="1"/>
        <end position="24"/>
    </location>
</feature>
<organism evidence="7 8">
    <name type="scientific">Candidatus Magasanikbacteria bacterium RIFOXYB1_FULL_40_15</name>
    <dbReference type="NCBI Taxonomy" id="1798697"/>
    <lineage>
        <taxon>Bacteria</taxon>
        <taxon>Candidatus Magasanikiibacteriota</taxon>
    </lineage>
</organism>